<dbReference type="Pfam" id="PF03705">
    <property type="entry name" value="CheR_N"/>
    <property type="match status" value="1"/>
</dbReference>
<dbReference type="SMART" id="SM00138">
    <property type="entry name" value="MeTrc"/>
    <property type="match status" value="1"/>
</dbReference>
<feature type="binding site" evidence="6">
    <location>
        <begin position="225"/>
        <end position="226"/>
    </location>
    <ligand>
        <name>S-adenosyl-L-methionine</name>
        <dbReference type="ChEBI" id="CHEBI:59789"/>
    </ligand>
</feature>
<dbReference type="Gene3D" id="3.40.50.150">
    <property type="entry name" value="Vaccinia Virus protein VP39"/>
    <property type="match status" value="1"/>
</dbReference>
<dbReference type="KEGG" id="fam:OYT1_ch0645"/>
<dbReference type="STRING" id="1188319.OYT1_00107"/>
<keyword evidence="3 5" id="KW-0808">Transferase</keyword>
<dbReference type="InterPro" id="IPR022642">
    <property type="entry name" value="CheR_C"/>
</dbReference>
<dbReference type="InterPro" id="IPR029063">
    <property type="entry name" value="SAM-dependent_MTases_sf"/>
</dbReference>
<reference evidence="8 9" key="1">
    <citation type="submission" date="2018-06" db="EMBL/GenBank/DDBJ databases">
        <title>OYT1 Genome Sequencing.</title>
        <authorList>
            <person name="Kato S."/>
            <person name="Itoh T."/>
            <person name="Ohkuma M."/>
        </authorList>
    </citation>
    <scope>NUCLEOTIDE SEQUENCE [LARGE SCALE GENOMIC DNA]</scope>
    <source>
        <strain evidence="8 9">OYT1</strain>
    </source>
</reference>
<dbReference type="Pfam" id="PF01739">
    <property type="entry name" value="CheR"/>
    <property type="match status" value="1"/>
</dbReference>
<organism evidence="8 9">
    <name type="scientific">Ferriphaselus amnicola</name>
    <dbReference type="NCBI Taxonomy" id="1188319"/>
    <lineage>
        <taxon>Bacteria</taxon>
        <taxon>Pseudomonadati</taxon>
        <taxon>Pseudomonadota</taxon>
        <taxon>Betaproteobacteria</taxon>
        <taxon>Nitrosomonadales</taxon>
        <taxon>Gallionellaceae</taxon>
        <taxon>Ferriphaselus</taxon>
    </lineage>
</organism>
<evidence type="ECO:0000313" key="8">
    <source>
        <dbReference type="EMBL" id="BBE50212.1"/>
    </source>
</evidence>
<evidence type="ECO:0000256" key="6">
    <source>
        <dbReference type="PIRSR" id="PIRSR000410-1"/>
    </source>
</evidence>
<dbReference type="PROSITE" id="PS50123">
    <property type="entry name" value="CHER"/>
    <property type="match status" value="1"/>
</dbReference>
<sequence length="295" mass="33799">MADVGASLKSGREFEFTERDFDRIRKLIYAHAGISLNESKQELVYSRLSRRLRATGLTTFGEYLKLLESGNEEEWEAFTNSLTTNLTAFFREPHHFPLLAEHLRARKGKGPISLWCSASSTGEEPYSMAITAAETFGTLTPPVTIIATDLDTHVLEKARAGVYLEERISKMNPDLIKKYFQRGTGKQEGYVRVRQELRNLITFRQVNLLAKDWPVRGPLDAIFCRNVMIYFDKSTQLDILKKFVPQLRSDGLLFAGHSESFHHAEDYFRLRGKTVYELAPKYKAQHGVDEARQRS</sequence>
<dbReference type="RefSeq" id="WP_062625382.1">
    <property type="nucleotide sequence ID" value="NZ_AP018738.1"/>
</dbReference>
<evidence type="ECO:0000256" key="5">
    <source>
        <dbReference type="PIRNR" id="PIRNR000410"/>
    </source>
</evidence>
<feature type="binding site" evidence="6">
    <location>
        <position position="85"/>
    </location>
    <ligand>
        <name>S-adenosyl-L-methionine</name>
        <dbReference type="ChEBI" id="CHEBI:59789"/>
    </ligand>
</feature>
<keyword evidence="9" id="KW-1185">Reference proteome</keyword>
<dbReference type="EC" id="2.1.1.80" evidence="5"/>
<dbReference type="SUPFAM" id="SSF53335">
    <property type="entry name" value="S-adenosyl-L-methionine-dependent methyltransferases"/>
    <property type="match status" value="1"/>
</dbReference>
<evidence type="ECO:0000256" key="1">
    <source>
        <dbReference type="ARBA" id="ARBA00001541"/>
    </source>
</evidence>
<dbReference type="InterPro" id="IPR000780">
    <property type="entry name" value="CheR_MeTrfase"/>
</dbReference>
<evidence type="ECO:0000259" key="7">
    <source>
        <dbReference type="PROSITE" id="PS50123"/>
    </source>
</evidence>
<dbReference type="SUPFAM" id="SSF47757">
    <property type="entry name" value="Chemotaxis receptor methyltransferase CheR, N-terminal domain"/>
    <property type="match status" value="1"/>
</dbReference>
<dbReference type="PRINTS" id="PR00996">
    <property type="entry name" value="CHERMTFRASE"/>
</dbReference>
<gene>
    <name evidence="8" type="ORF">OYT1_ch0645</name>
</gene>
<comment type="catalytic activity">
    <reaction evidence="1 5">
        <text>L-glutamyl-[protein] + S-adenosyl-L-methionine = [protein]-L-glutamate 5-O-methyl ester + S-adenosyl-L-homocysteine</text>
        <dbReference type="Rhea" id="RHEA:24452"/>
        <dbReference type="Rhea" id="RHEA-COMP:10208"/>
        <dbReference type="Rhea" id="RHEA-COMP:10311"/>
        <dbReference type="ChEBI" id="CHEBI:29973"/>
        <dbReference type="ChEBI" id="CHEBI:57856"/>
        <dbReference type="ChEBI" id="CHEBI:59789"/>
        <dbReference type="ChEBI" id="CHEBI:82795"/>
        <dbReference type="EC" id="2.1.1.80"/>
    </reaction>
</comment>
<feature type="binding site" evidence="6">
    <location>
        <position position="91"/>
    </location>
    <ligand>
        <name>S-adenosyl-L-methionine</name>
        <dbReference type="ChEBI" id="CHEBI:59789"/>
    </ligand>
</feature>
<feature type="binding site" evidence="6">
    <location>
        <begin position="207"/>
        <end position="208"/>
    </location>
    <ligand>
        <name>S-adenosyl-L-methionine</name>
        <dbReference type="ChEBI" id="CHEBI:59789"/>
    </ligand>
</feature>
<feature type="binding site" evidence="6">
    <location>
        <position position="149"/>
    </location>
    <ligand>
        <name>S-adenosyl-L-methionine</name>
        <dbReference type="ChEBI" id="CHEBI:59789"/>
    </ligand>
</feature>
<protein>
    <recommendedName>
        <fullName evidence="5">Chemotaxis protein methyltransferase</fullName>
        <ecNumber evidence="5">2.1.1.80</ecNumber>
    </recommendedName>
</protein>
<evidence type="ECO:0000256" key="3">
    <source>
        <dbReference type="ARBA" id="ARBA00022679"/>
    </source>
</evidence>
<proteinExistence type="predicted"/>
<accession>A0A2Z6G9T7</accession>
<dbReference type="PANTHER" id="PTHR24422:SF19">
    <property type="entry name" value="CHEMOTAXIS PROTEIN METHYLTRANSFERASE"/>
    <property type="match status" value="1"/>
</dbReference>
<dbReference type="InterPro" id="IPR026024">
    <property type="entry name" value="Chemotaxis_MeTrfase_CheR"/>
</dbReference>
<dbReference type="GO" id="GO:0032259">
    <property type="term" value="P:methylation"/>
    <property type="evidence" value="ECO:0007669"/>
    <property type="project" value="UniProtKB-KW"/>
</dbReference>
<evidence type="ECO:0000313" key="9">
    <source>
        <dbReference type="Proteomes" id="UP000033070"/>
    </source>
</evidence>
<dbReference type="PIRSF" id="PIRSF000410">
    <property type="entry name" value="CheR"/>
    <property type="match status" value="1"/>
</dbReference>
<evidence type="ECO:0000256" key="4">
    <source>
        <dbReference type="ARBA" id="ARBA00022691"/>
    </source>
</evidence>
<dbReference type="OrthoDB" id="9816309at2"/>
<evidence type="ECO:0000256" key="2">
    <source>
        <dbReference type="ARBA" id="ARBA00022603"/>
    </source>
</evidence>
<name>A0A2Z6G9T7_9PROT</name>
<dbReference type="AlphaFoldDB" id="A0A2Z6G9T7"/>
<keyword evidence="4 5" id="KW-0949">S-adenosyl-L-methionine</keyword>
<feature type="binding site" evidence="6">
    <location>
        <position position="87"/>
    </location>
    <ligand>
        <name>S-adenosyl-L-methionine</name>
        <dbReference type="ChEBI" id="CHEBI:59789"/>
    </ligand>
</feature>
<dbReference type="InterPro" id="IPR036804">
    <property type="entry name" value="CheR_N_sf"/>
</dbReference>
<comment type="function">
    <text evidence="5">Methylation of the membrane-bound methyl-accepting chemotaxis proteins (MCP) to form gamma-glutamyl methyl ester residues in MCP.</text>
</comment>
<dbReference type="InterPro" id="IPR050903">
    <property type="entry name" value="Bact_Chemotaxis_MeTrfase"/>
</dbReference>
<dbReference type="InterPro" id="IPR022641">
    <property type="entry name" value="CheR_N"/>
</dbReference>
<feature type="domain" description="CheR-type methyltransferase" evidence="7">
    <location>
        <begin position="9"/>
        <end position="281"/>
    </location>
</feature>
<dbReference type="EMBL" id="AP018738">
    <property type="protein sequence ID" value="BBE50212.1"/>
    <property type="molecule type" value="Genomic_DNA"/>
</dbReference>
<dbReference type="GO" id="GO:0008983">
    <property type="term" value="F:protein-glutamate O-methyltransferase activity"/>
    <property type="evidence" value="ECO:0007669"/>
    <property type="project" value="UniProtKB-EC"/>
</dbReference>
<keyword evidence="2 5" id="KW-0489">Methyltransferase</keyword>
<feature type="binding site" evidence="6">
    <location>
        <position position="124"/>
    </location>
    <ligand>
        <name>S-adenosyl-L-methionine</name>
        <dbReference type="ChEBI" id="CHEBI:59789"/>
    </ligand>
</feature>
<dbReference type="Gene3D" id="1.10.155.10">
    <property type="entry name" value="Chemotaxis receptor methyltransferase CheR, N-terminal domain"/>
    <property type="match status" value="1"/>
</dbReference>
<dbReference type="Proteomes" id="UP000033070">
    <property type="component" value="Chromosome"/>
</dbReference>
<dbReference type="PANTHER" id="PTHR24422">
    <property type="entry name" value="CHEMOTAXIS PROTEIN METHYLTRANSFERASE"/>
    <property type="match status" value="1"/>
</dbReference>